<sequence length="67" mass="7948">MKQYKTVQGDTWDLIAKKKYGDEKKLDILMMNNFSLLNYVVFPAGIVVDIPELSDEEQQGWPEWRRK</sequence>
<comment type="caution">
    <text evidence="1">The sequence shown here is derived from an EMBL/GenBank/DDBJ whole genome shotgun (WGS) entry which is preliminary data.</text>
</comment>
<dbReference type="Proteomes" id="UP000886804">
    <property type="component" value="Unassembled WGS sequence"/>
</dbReference>
<evidence type="ECO:0000313" key="2">
    <source>
        <dbReference type="Proteomes" id="UP000886804"/>
    </source>
</evidence>
<dbReference type="AlphaFoldDB" id="A0A9D2L9T5"/>
<gene>
    <name evidence="1" type="ORF">H9716_12245</name>
</gene>
<evidence type="ECO:0000313" key="1">
    <source>
        <dbReference type="EMBL" id="HJB08610.1"/>
    </source>
</evidence>
<reference evidence="1" key="1">
    <citation type="journal article" date="2021" name="PeerJ">
        <title>Extensive microbial diversity within the chicken gut microbiome revealed by metagenomics and culture.</title>
        <authorList>
            <person name="Gilroy R."/>
            <person name="Ravi A."/>
            <person name="Getino M."/>
            <person name="Pursley I."/>
            <person name="Horton D.L."/>
            <person name="Alikhan N.F."/>
            <person name="Baker D."/>
            <person name="Gharbi K."/>
            <person name="Hall N."/>
            <person name="Watson M."/>
            <person name="Adriaenssens E.M."/>
            <person name="Foster-Nyarko E."/>
            <person name="Jarju S."/>
            <person name="Secka A."/>
            <person name="Antonio M."/>
            <person name="Oren A."/>
            <person name="Chaudhuri R.R."/>
            <person name="La Ragione R."/>
            <person name="Hildebrand F."/>
            <person name="Pallen M.J."/>
        </authorList>
    </citation>
    <scope>NUCLEOTIDE SEQUENCE</scope>
    <source>
        <strain evidence="1">CHK188-4685</strain>
    </source>
</reference>
<accession>A0A9D2L9T5</accession>
<proteinExistence type="predicted"/>
<dbReference type="InterPro" id="IPR008861">
    <property type="entry name" value="GpX-like"/>
</dbReference>
<name>A0A9D2L9T5_9FIRM</name>
<organism evidence="1 2">
    <name type="scientific">Candidatus Enterocloster faecavium</name>
    <dbReference type="NCBI Taxonomy" id="2838560"/>
    <lineage>
        <taxon>Bacteria</taxon>
        <taxon>Bacillati</taxon>
        <taxon>Bacillota</taxon>
        <taxon>Clostridia</taxon>
        <taxon>Lachnospirales</taxon>
        <taxon>Lachnospiraceae</taxon>
        <taxon>Enterocloster</taxon>
    </lineage>
</organism>
<dbReference type="Pfam" id="PF05489">
    <property type="entry name" value="Phage_tail_X"/>
    <property type="match status" value="1"/>
</dbReference>
<reference evidence="1" key="2">
    <citation type="submission" date="2021-04" db="EMBL/GenBank/DDBJ databases">
        <authorList>
            <person name="Gilroy R."/>
        </authorList>
    </citation>
    <scope>NUCLEOTIDE SEQUENCE</scope>
    <source>
        <strain evidence="1">CHK188-4685</strain>
    </source>
</reference>
<dbReference type="EMBL" id="DWYS01000145">
    <property type="protein sequence ID" value="HJB08610.1"/>
    <property type="molecule type" value="Genomic_DNA"/>
</dbReference>
<protein>
    <submittedName>
        <fullName evidence="1">Tail protein X</fullName>
    </submittedName>
</protein>